<dbReference type="RefSeq" id="WP_089407331.1">
    <property type="nucleotide sequence ID" value="NZ_FZOU01000001.1"/>
</dbReference>
<keyword evidence="13" id="KW-1185">Reference proteome</keyword>
<dbReference type="SUPFAM" id="SSF74650">
    <property type="entry name" value="Galactose mutarotase-like"/>
    <property type="match status" value="1"/>
</dbReference>
<organism evidence="12 13">
    <name type="scientific">Granulicella rosea</name>
    <dbReference type="NCBI Taxonomy" id="474952"/>
    <lineage>
        <taxon>Bacteria</taxon>
        <taxon>Pseudomonadati</taxon>
        <taxon>Acidobacteriota</taxon>
        <taxon>Terriglobia</taxon>
        <taxon>Terriglobales</taxon>
        <taxon>Acidobacteriaceae</taxon>
        <taxon>Granulicella</taxon>
    </lineage>
</organism>
<feature type="compositionally biased region" description="Low complexity" evidence="8">
    <location>
        <begin position="433"/>
        <end position="443"/>
    </location>
</feature>
<dbReference type="CDD" id="cd10316">
    <property type="entry name" value="RGL4_M"/>
    <property type="match status" value="1"/>
</dbReference>
<feature type="region of interest" description="Disordered" evidence="8">
    <location>
        <begin position="407"/>
        <end position="447"/>
    </location>
</feature>
<feature type="domain" description="Rhamnogalacturonan lyase" evidence="10">
    <location>
        <begin position="523"/>
        <end position="739"/>
    </location>
</feature>
<evidence type="ECO:0000259" key="10">
    <source>
        <dbReference type="Pfam" id="PF14683"/>
    </source>
</evidence>
<comment type="similarity">
    <text evidence="3">Belongs to the polysaccharide lyase 4 family.</text>
</comment>
<evidence type="ECO:0000256" key="8">
    <source>
        <dbReference type="SAM" id="MobiDB-lite"/>
    </source>
</evidence>
<dbReference type="GO" id="GO:0030246">
    <property type="term" value="F:carbohydrate binding"/>
    <property type="evidence" value="ECO:0007669"/>
    <property type="project" value="InterPro"/>
</dbReference>
<evidence type="ECO:0000259" key="11">
    <source>
        <dbReference type="Pfam" id="PF14686"/>
    </source>
</evidence>
<dbReference type="Gene3D" id="2.60.40.1120">
    <property type="entry name" value="Carboxypeptidase-like, regulatory domain"/>
    <property type="match status" value="1"/>
</dbReference>
<evidence type="ECO:0000256" key="4">
    <source>
        <dbReference type="ARBA" id="ARBA00012437"/>
    </source>
</evidence>
<dbReference type="InterPro" id="IPR051850">
    <property type="entry name" value="Polysacch_Lyase_4"/>
</dbReference>
<dbReference type="Proteomes" id="UP000198356">
    <property type="component" value="Unassembled WGS sequence"/>
</dbReference>
<dbReference type="AlphaFoldDB" id="A0A239EQP0"/>
<accession>A0A239EQP0</accession>
<evidence type="ECO:0000256" key="9">
    <source>
        <dbReference type="SAM" id="SignalP"/>
    </source>
</evidence>
<evidence type="ECO:0000256" key="2">
    <source>
        <dbReference type="ARBA" id="ARBA00004613"/>
    </source>
</evidence>
<feature type="domain" description="Rhamnogalacturonan lyase" evidence="11">
    <location>
        <begin position="449"/>
        <end position="509"/>
    </location>
</feature>
<dbReference type="InterPro" id="IPR011013">
    <property type="entry name" value="Gal_mutarotase_sf_dom"/>
</dbReference>
<dbReference type="GO" id="GO:0005975">
    <property type="term" value="P:carbohydrate metabolic process"/>
    <property type="evidence" value="ECO:0007669"/>
    <property type="project" value="InterPro"/>
</dbReference>
<sequence>MKLVRLLRPSLLLLFLVSSILSARAQAPVTVVDHGRTWTLDNGIVKATIAKDNGSMPSLVYRGVEIMAASGGTWEHNPQGAPVLTNTVTIDPAGNGGARAEVSIKGISNGTFMMTKGAPGGGTLCDIELRYSLGRGDSGIYVYSILSHPASYPAAGVGAEDRYITRLNQQFDWITVDKDRNMLEAAPTDWGTGVVVHAKEQRIMSKGVYKNSVEHKYSYSGMQYRTPAYGWSSTKNHIGAWFINPTTEYLSGGPTRIDLDAHFGDNGNPEPIILDYWHSGHYNGTRANLAAGEAWTKVIGPIFVYVNSLDAPKPTSRQELDTLAATAGNPTVPASWSANANALWQDALAQAKREYAKWPFDWVHGVDYTPLAQRGAVTGQIVLDDPLAPRGASLRLPHLTVGLTHADIDPATIPRPTRRPFDGPSNTGPSNAGPGQQRRQGGPFELPPDAGSWIHDARFYQFFSDGTDDGRFVIAKVRPGTYTLRATADGVLGDFVQADITVEAGKTVDLGKLVWKPVRYGRQLWEIGYPDRAADEFFKGDGDNYWLWGWNLRYALLFPHDVTYTVGKSDPHKDWFFEEVPHATDLSFVNPSAKDPANQRFGWVKAESLAQYPQTDQRGPWAVYGKGRETNWTIKFNVAGKLHGTAALRVALAGVNGMRSGLPVSLNGQPIGAIGDGGQPANLRLINTDAIRYNTDKGLWQQRTLKFDADLLKPGENTLTFTVPAGEVSTGVVWDYLRLEIDDAAMPQP</sequence>
<dbReference type="SUPFAM" id="SSF49785">
    <property type="entry name" value="Galactose-binding domain-like"/>
    <property type="match status" value="1"/>
</dbReference>
<dbReference type="PANTHER" id="PTHR32018">
    <property type="entry name" value="RHAMNOGALACTURONATE LYASE FAMILY PROTEIN"/>
    <property type="match status" value="1"/>
</dbReference>
<dbReference type="InterPro" id="IPR029411">
    <property type="entry name" value="RG-lyase_III"/>
</dbReference>
<dbReference type="Pfam" id="PF14686">
    <property type="entry name" value="fn3_3"/>
    <property type="match status" value="1"/>
</dbReference>
<keyword evidence="5" id="KW-0964">Secreted</keyword>
<gene>
    <name evidence="12" type="ORF">SAMN05421770_1011099</name>
</gene>
<protein>
    <recommendedName>
        <fullName evidence="4">rhamnogalacturonan endolyase</fullName>
        <ecNumber evidence="4">4.2.2.23</ecNumber>
    </recommendedName>
</protein>
<dbReference type="GO" id="GO:0102210">
    <property type="term" value="F:rhamnogalacturonan endolyase activity"/>
    <property type="evidence" value="ECO:0007669"/>
    <property type="project" value="UniProtKB-EC"/>
</dbReference>
<dbReference type="PANTHER" id="PTHR32018:SF1">
    <property type="entry name" value="RHAMNOGALACTURONAN ENDOLYASE"/>
    <property type="match status" value="1"/>
</dbReference>
<dbReference type="SUPFAM" id="SSF49452">
    <property type="entry name" value="Starch-binding domain-like"/>
    <property type="match status" value="1"/>
</dbReference>
<evidence type="ECO:0000256" key="5">
    <source>
        <dbReference type="ARBA" id="ARBA00022525"/>
    </source>
</evidence>
<reference evidence="12 13" key="1">
    <citation type="submission" date="2017-06" db="EMBL/GenBank/DDBJ databases">
        <authorList>
            <person name="Kim H.J."/>
            <person name="Triplett B.A."/>
        </authorList>
    </citation>
    <scope>NUCLEOTIDE SEQUENCE [LARGE SCALE GENOMIC DNA]</scope>
    <source>
        <strain evidence="12 13">DSM 18704</strain>
    </source>
</reference>
<feature type="signal peptide" evidence="9">
    <location>
        <begin position="1"/>
        <end position="25"/>
    </location>
</feature>
<dbReference type="OrthoDB" id="101122at2"/>
<evidence type="ECO:0000256" key="3">
    <source>
        <dbReference type="ARBA" id="ARBA00010418"/>
    </source>
</evidence>
<feature type="chain" id="PRO_5012557151" description="rhamnogalacturonan endolyase" evidence="9">
    <location>
        <begin position="26"/>
        <end position="749"/>
    </location>
</feature>
<evidence type="ECO:0000313" key="12">
    <source>
        <dbReference type="EMBL" id="SNS46731.1"/>
    </source>
</evidence>
<evidence type="ECO:0000256" key="7">
    <source>
        <dbReference type="ARBA" id="ARBA00023239"/>
    </source>
</evidence>
<name>A0A239EQP0_9BACT</name>
<dbReference type="InterPro" id="IPR008979">
    <property type="entry name" value="Galactose-bd-like_sf"/>
</dbReference>
<dbReference type="InterPro" id="IPR013784">
    <property type="entry name" value="Carb-bd-like_fold"/>
</dbReference>
<dbReference type="EC" id="4.2.2.23" evidence="4"/>
<dbReference type="GO" id="GO:0005576">
    <property type="term" value="C:extracellular region"/>
    <property type="evidence" value="ECO:0007669"/>
    <property type="project" value="UniProtKB-SubCell"/>
</dbReference>
<dbReference type="InterPro" id="IPR014718">
    <property type="entry name" value="GH-type_carb-bd"/>
</dbReference>
<dbReference type="EMBL" id="FZOU01000001">
    <property type="protein sequence ID" value="SNS46731.1"/>
    <property type="molecule type" value="Genomic_DNA"/>
</dbReference>
<evidence type="ECO:0000313" key="13">
    <source>
        <dbReference type="Proteomes" id="UP000198356"/>
    </source>
</evidence>
<dbReference type="Pfam" id="PF14683">
    <property type="entry name" value="CBM-like"/>
    <property type="match status" value="1"/>
</dbReference>
<dbReference type="Gene3D" id="2.70.98.10">
    <property type="match status" value="1"/>
</dbReference>
<comment type="catalytic activity">
    <reaction evidence="1">
        <text>Endotype eliminative cleavage of L-alpha-rhamnopyranosyl-(1-&gt;4)-alpha-D-galactopyranosyluronic acid bonds of rhamnogalacturonan I domains in ramified hairy regions of pectin leaving L-rhamnopyranose at the reducing end and 4-deoxy-4,5-unsaturated D-galactopyranosyluronic acid at the non-reducing end.</text>
        <dbReference type="EC" id="4.2.2.23"/>
    </reaction>
</comment>
<keyword evidence="6 9" id="KW-0732">Signal</keyword>
<proteinExistence type="inferred from homology"/>
<dbReference type="InterPro" id="IPR029413">
    <property type="entry name" value="RG-lyase_II"/>
</dbReference>
<comment type="subcellular location">
    <subcellularLocation>
        <location evidence="2">Secreted</location>
    </subcellularLocation>
</comment>
<evidence type="ECO:0000256" key="1">
    <source>
        <dbReference type="ARBA" id="ARBA00001324"/>
    </source>
</evidence>
<keyword evidence="7 12" id="KW-0456">Lyase</keyword>
<evidence type="ECO:0000256" key="6">
    <source>
        <dbReference type="ARBA" id="ARBA00022729"/>
    </source>
</evidence>